<dbReference type="Proteomes" id="UP000238836">
    <property type="component" value="Unassembled WGS sequence"/>
</dbReference>
<dbReference type="InterPro" id="IPR032696">
    <property type="entry name" value="SQ_cyclase_C"/>
</dbReference>
<reference evidence="8 9" key="1">
    <citation type="submission" date="2018-03" db="EMBL/GenBank/DDBJ databases">
        <title>Genomic Encyclopedia of Archaeal and Bacterial Type Strains, Phase II (KMG-II): from individual species to whole genera.</title>
        <authorList>
            <person name="Goeker M."/>
        </authorList>
    </citation>
    <scope>NUCLEOTIDE SEQUENCE [LARGE SCALE GENOMIC DNA]</scope>
    <source>
        <strain evidence="8 9">RHA1</strain>
    </source>
</reference>
<dbReference type="Gene3D" id="1.50.10.20">
    <property type="match status" value="2"/>
</dbReference>
<evidence type="ECO:0000256" key="3">
    <source>
        <dbReference type="ARBA" id="ARBA00022737"/>
    </source>
</evidence>
<dbReference type="InterPro" id="IPR008930">
    <property type="entry name" value="Terpenoid_cyclase/PrenylTrfase"/>
</dbReference>
<evidence type="ECO:0000313" key="8">
    <source>
        <dbReference type="EMBL" id="PRZ12287.1"/>
    </source>
</evidence>
<dbReference type="InterPro" id="IPR032697">
    <property type="entry name" value="SQ_cyclase_N"/>
</dbReference>
<feature type="domain" description="Squalene cyclase C-terminal" evidence="6">
    <location>
        <begin position="311"/>
        <end position="627"/>
    </location>
</feature>
<dbReference type="NCBIfam" id="TIGR01787">
    <property type="entry name" value="squalene_cyclas"/>
    <property type="match status" value="1"/>
</dbReference>
<keyword evidence="5" id="KW-0472">Membrane</keyword>
<dbReference type="PANTHER" id="PTHR11764">
    <property type="entry name" value="TERPENE CYCLASE/MUTASE FAMILY MEMBER"/>
    <property type="match status" value="1"/>
</dbReference>
<keyword evidence="5" id="KW-1133">Transmembrane helix</keyword>
<name>A0ABX5EMI9_9BACL</name>
<comment type="caution">
    <text evidence="8">The sequence shown here is derived from an EMBL/GenBank/DDBJ whole genome shotgun (WGS) entry which is preliminary data.</text>
</comment>
<dbReference type="Pfam" id="PF13249">
    <property type="entry name" value="SQHop_cyclase_N"/>
    <property type="match status" value="1"/>
</dbReference>
<proteinExistence type="inferred from homology"/>
<protein>
    <submittedName>
        <fullName evidence="8">Sporulenol synthase</fullName>
    </submittedName>
</protein>
<organism evidence="8 9">
    <name type="scientific">Laceyella sediminis</name>
    <dbReference type="NCBI Taxonomy" id="573074"/>
    <lineage>
        <taxon>Bacteria</taxon>
        <taxon>Bacillati</taxon>
        <taxon>Bacillota</taxon>
        <taxon>Bacilli</taxon>
        <taxon>Bacillales</taxon>
        <taxon>Thermoactinomycetaceae</taxon>
        <taxon>Laceyella</taxon>
    </lineage>
</organism>
<dbReference type="Pfam" id="PF13243">
    <property type="entry name" value="SQHop_cyclase_C"/>
    <property type="match status" value="1"/>
</dbReference>
<evidence type="ECO:0000256" key="2">
    <source>
        <dbReference type="ARBA" id="ARBA00009755"/>
    </source>
</evidence>
<evidence type="ECO:0000256" key="5">
    <source>
        <dbReference type="SAM" id="Phobius"/>
    </source>
</evidence>
<keyword evidence="3" id="KW-0677">Repeat</keyword>
<evidence type="ECO:0000259" key="6">
    <source>
        <dbReference type="Pfam" id="PF13243"/>
    </source>
</evidence>
<dbReference type="EMBL" id="PVTZ01000015">
    <property type="protein sequence ID" value="PRZ12287.1"/>
    <property type="molecule type" value="Genomic_DNA"/>
</dbReference>
<dbReference type="SUPFAM" id="SSF48239">
    <property type="entry name" value="Terpenoid cyclases/Protein prenyltransferases"/>
    <property type="match status" value="2"/>
</dbReference>
<keyword evidence="5" id="KW-0812">Transmembrane</keyword>
<dbReference type="SFLD" id="SFLDG01016">
    <property type="entry name" value="Prenyltransferase_Like_2"/>
    <property type="match status" value="1"/>
</dbReference>
<accession>A0ABX5EMI9</accession>
<feature type="transmembrane region" description="Helical" evidence="5">
    <location>
        <begin position="260"/>
        <end position="280"/>
    </location>
</feature>
<dbReference type="InterPro" id="IPR002365">
    <property type="entry name" value="Terpene_synthase_CS"/>
</dbReference>
<dbReference type="PANTHER" id="PTHR11764:SF20">
    <property type="entry name" value="LANOSTEROL SYNTHASE"/>
    <property type="match status" value="1"/>
</dbReference>
<evidence type="ECO:0000256" key="4">
    <source>
        <dbReference type="ARBA" id="ARBA00023235"/>
    </source>
</evidence>
<gene>
    <name evidence="8" type="ORF">CLV36_11552</name>
</gene>
<evidence type="ECO:0000313" key="9">
    <source>
        <dbReference type="Proteomes" id="UP000238836"/>
    </source>
</evidence>
<evidence type="ECO:0000256" key="1">
    <source>
        <dbReference type="ARBA" id="ARBA00004999"/>
    </source>
</evidence>
<comment type="pathway">
    <text evidence="1">Secondary metabolite biosynthesis; hopanoid biosynthesis.</text>
</comment>
<dbReference type="PROSITE" id="PS01074">
    <property type="entry name" value="TERPENE_SYNTHASES"/>
    <property type="match status" value="1"/>
</dbReference>
<comment type="similarity">
    <text evidence="2">Belongs to the terpene cyclase/mutase family.</text>
</comment>
<keyword evidence="4" id="KW-0413">Isomerase</keyword>
<keyword evidence="9" id="KW-1185">Reference proteome</keyword>
<dbReference type="InterPro" id="IPR018333">
    <property type="entry name" value="Squalene_cyclase"/>
</dbReference>
<feature type="domain" description="Squalene cyclase N-terminal" evidence="7">
    <location>
        <begin position="18"/>
        <end position="300"/>
    </location>
</feature>
<sequence>MEEGGRFVVERIREQRERLKRQLLAAQSADGSWNFCFESGPMTDAYYLLLLKVLGMEADGLQPALIERLLANQTDEGTWKTYPDESEGNVSATLEACLALFYTGAKDPSDPRMKRARQFLLEQGGPSRAGSLTRVTLNLFGHKPWEFRMRVPVEFFLMPRWSPIQFFDLVGYARVHVAPVILAADRRFSVQLPGKQEIDEWLPQAPSLPSDQALLPDGWSLEVAMREIRRQAALRRELHEKAVRWGRDFMLSRIEGDGTLYSYLSSTYLMIFALLSLGFPKHHPVVRRAMGGLASFACSTPTGTHIQEATSTVWDTALVLQSLGMAGLEQGSDTWQRGARFLLSMQQDRLGDWARDNPGVHPGGWGFSRSNTMNPDIDDTLASLSALSPLRGKGAEGEAWERGLAWLLSMQNDDGGWSAFEKNKDKRWLSLIPLKEGKQVWGDPSSADITGRVLRFLGEHVGWTIDRPEVRRAWSWLYHHQRLDGSWFGRWGIAYLYGTWAALTGLAAVGVPRHQPMIKKALKWLVSKQNEDGGWGESCKSDVKRTYIRLPRSTVVQTAWALDALISYHEQPTPVIERGMACLLSLLEQPNSWQWRYPVGAGLAGQFYVTYHSYPLIWPLQTLTRYLKKWG</sequence>
<evidence type="ECO:0000259" key="7">
    <source>
        <dbReference type="Pfam" id="PF13249"/>
    </source>
</evidence>